<dbReference type="EMBL" id="FN554964">
    <property type="protein sequence ID" value="CBH09066.1"/>
    <property type="molecule type" value="Genomic_DNA"/>
</dbReference>
<proteinExistence type="predicted"/>
<dbReference type="Proteomes" id="UP000002316">
    <property type="component" value="Chromosome 1"/>
</dbReference>
<dbReference type="KEGG" id="tbg:TbgDal_I2300"/>
<sequence length="75" mass="8817">MEAHRRLRLFHKKSFEIEKRQKKKKRLWGTTNTAGGVRTLLYRGGGILLVTDCFHYLPHLMQVGTCFPSSQCHRF</sequence>
<gene>
    <name evidence="1" type="ORF">TbgDal_I2300</name>
</gene>
<evidence type="ECO:0000313" key="1">
    <source>
        <dbReference type="EMBL" id="CBH09066.1"/>
    </source>
</evidence>
<dbReference type="RefSeq" id="XP_011771507.1">
    <property type="nucleotide sequence ID" value="XM_011773205.1"/>
</dbReference>
<evidence type="ECO:0000313" key="2">
    <source>
        <dbReference type="Proteomes" id="UP000002316"/>
    </source>
</evidence>
<name>C9ZIS4_TRYB9</name>
<dbReference type="AlphaFoldDB" id="C9ZIS4"/>
<dbReference type="GeneID" id="23858312"/>
<reference evidence="2" key="1">
    <citation type="journal article" date="2010" name="PLoS Negl. Trop. Dis.">
        <title>The genome sequence of Trypanosoma brucei gambiense, causative agent of chronic human african trypanosomiasis.</title>
        <authorList>
            <person name="Jackson A.P."/>
            <person name="Sanders M."/>
            <person name="Berry A."/>
            <person name="McQuillan J."/>
            <person name="Aslett M.A."/>
            <person name="Quail M.A."/>
            <person name="Chukualim B."/>
            <person name="Capewell P."/>
            <person name="MacLeod A."/>
            <person name="Melville S.E."/>
            <person name="Gibson W."/>
            <person name="Barry J.D."/>
            <person name="Berriman M."/>
            <person name="Hertz-Fowler C."/>
        </authorList>
    </citation>
    <scope>NUCLEOTIDE SEQUENCE [LARGE SCALE GENOMIC DNA]</scope>
    <source>
        <strain evidence="2">MHOM/CI/86/DAL972</strain>
    </source>
</reference>
<accession>C9ZIS4</accession>
<organism evidence="1 2">
    <name type="scientific">Trypanosoma brucei gambiense (strain MHOM/CI/86/DAL972)</name>
    <dbReference type="NCBI Taxonomy" id="679716"/>
    <lineage>
        <taxon>Eukaryota</taxon>
        <taxon>Discoba</taxon>
        <taxon>Euglenozoa</taxon>
        <taxon>Kinetoplastea</taxon>
        <taxon>Metakinetoplastina</taxon>
        <taxon>Trypanosomatida</taxon>
        <taxon>Trypanosomatidae</taxon>
        <taxon>Trypanosoma</taxon>
    </lineage>
</organism>
<protein>
    <submittedName>
        <fullName evidence="1">Uncharacterized protein</fullName>
    </submittedName>
</protein>